<dbReference type="AlphaFoldDB" id="A0A0D9QG82"/>
<dbReference type="Proteomes" id="UP000054561">
    <property type="component" value="Unassembled WGS sequence"/>
</dbReference>
<sequence>MKKIAQRYFFPIVYGLLLLYEKAANSSYVDITVLSDNFFDDMLKTELSYMSNHLTFNDNNKSNKRRKRNDGAVDDLVLLTSMLSQIIPSNFSIYSLDIPNEMANSASSAGSVGSVSSASSVSNDVNNFLDLINLYDSEINNTVTHHLNQTQPVKGCEDDIKNNNCDRDVLTCITLKKDKLSDSCKKSLSNSLVYSCIDDVIRYCGDYSKFSKVHKCLKKNFYQLSNKCLNILSYYENIIDKLHKIKNKPYNNQEHLFLESEKGGVTVGNSSDANDNDNKTLDGTYNGTINDSRNGNDTKYNLLNDNDGNNKSTMADNLRKGYGHYILPSMDYNYLIDFKSRGFEYKSILYFVVCLLISLLLYILIICIKKYYVADSNTFFVKAEKKTKLAQL</sequence>
<dbReference type="RefSeq" id="XP_012337557.1">
    <property type="nucleotide sequence ID" value="XM_012482134.1"/>
</dbReference>
<accession>A0A0D9QG82</accession>
<evidence type="ECO:0000256" key="1">
    <source>
        <dbReference type="SAM" id="Phobius"/>
    </source>
</evidence>
<organism evidence="2 3">
    <name type="scientific">Plasmodium fragile</name>
    <dbReference type="NCBI Taxonomy" id="5857"/>
    <lineage>
        <taxon>Eukaryota</taxon>
        <taxon>Sar</taxon>
        <taxon>Alveolata</taxon>
        <taxon>Apicomplexa</taxon>
        <taxon>Aconoidasida</taxon>
        <taxon>Haemosporida</taxon>
        <taxon>Plasmodiidae</taxon>
        <taxon>Plasmodium</taxon>
        <taxon>Plasmodium (Plasmodium)</taxon>
    </lineage>
</organism>
<keyword evidence="3" id="KW-1185">Reference proteome</keyword>
<keyword evidence="1" id="KW-0812">Transmembrane</keyword>
<evidence type="ECO:0000313" key="2">
    <source>
        <dbReference type="EMBL" id="KJP85817.1"/>
    </source>
</evidence>
<reference evidence="2 3" key="1">
    <citation type="submission" date="2014-03" db="EMBL/GenBank/DDBJ databases">
        <title>The Genome Sequence of Plasmodium fragile nilgiri.</title>
        <authorList>
            <consortium name="The Broad Institute Genomics Platform"/>
            <consortium name="The Broad Institute Genome Sequencing Center for Infectious Disease"/>
            <person name="Neafsey D."/>
            <person name="Duraisingh M."/>
            <person name="Young S.K."/>
            <person name="Zeng Q."/>
            <person name="Gargeya S."/>
            <person name="Abouelleil A."/>
            <person name="Alvarado L."/>
            <person name="Chapman S.B."/>
            <person name="Gainer-Dewar J."/>
            <person name="Goldberg J."/>
            <person name="Griggs A."/>
            <person name="Gujja S."/>
            <person name="Hansen M."/>
            <person name="Howarth C."/>
            <person name="Imamovic A."/>
            <person name="Larimer J."/>
            <person name="Pearson M."/>
            <person name="Poon T.W."/>
            <person name="Priest M."/>
            <person name="Roberts A."/>
            <person name="Saif S."/>
            <person name="Shea T."/>
            <person name="Sykes S."/>
            <person name="Wortman J."/>
            <person name="Nusbaum C."/>
            <person name="Birren B."/>
        </authorList>
    </citation>
    <scope>NUCLEOTIDE SEQUENCE [LARGE SCALE GENOMIC DNA]</scope>
    <source>
        <strain evidence="3">nilgiri</strain>
    </source>
</reference>
<keyword evidence="1" id="KW-0472">Membrane</keyword>
<feature type="transmembrane region" description="Helical" evidence="1">
    <location>
        <begin position="348"/>
        <end position="368"/>
    </location>
</feature>
<gene>
    <name evidence="2" type="ORF">AK88_04524</name>
</gene>
<dbReference type="VEuPathDB" id="PlasmoDB:AK88_04524"/>
<protein>
    <submittedName>
        <fullName evidence="2">Uncharacterized protein</fullName>
    </submittedName>
</protein>
<dbReference type="GeneID" id="24269838"/>
<dbReference type="OMA" id="SYYENIM"/>
<dbReference type="OrthoDB" id="385278at2759"/>
<dbReference type="EMBL" id="KQ001710">
    <property type="protein sequence ID" value="KJP85817.1"/>
    <property type="molecule type" value="Genomic_DNA"/>
</dbReference>
<keyword evidence="1" id="KW-1133">Transmembrane helix</keyword>
<name>A0A0D9QG82_PLAFR</name>
<proteinExistence type="predicted"/>
<evidence type="ECO:0000313" key="3">
    <source>
        <dbReference type="Proteomes" id="UP000054561"/>
    </source>
</evidence>